<dbReference type="AlphaFoldDB" id="A0ABD2KDR3"/>
<accession>A0ABD2KDR3</accession>
<name>A0ABD2KDR3_HETSC</name>
<keyword evidence="3" id="KW-1185">Reference proteome</keyword>
<dbReference type="EMBL" id="JBICCN010000027">
    <property type="protein sequence ID" value="KAL3101084.1"/>
    <property type="molecule type" value="Genomic_DNA"/>
</dbReference>
<protein>
    <submittedName>
        <fullName evidence="2">Uncharacterized protein</fullName>
    </submittedName>
</protein>
<evidence type="ECO:0000313" key="2">
    <source>
        <dbReference type="EMBL" id="KAL3101084.1"/>
    </source>
</evidence>
<gene>
    <name evidence="2" type="ORF">niasHS_001544</name>
</gene>
<proteinExistence type="predicted"/>
<comment type="caution">
    <text evidence="2">The sequence shown here is derived from an EMBL/GenBank/DDBJ whole genome shotgun (WGS) entry which is preliminary data.</text>
</comment>
<organism evidence="2 3">
    <name type="scientific">Heterodera schachtii</name>
    <name type="common">Sugarbeet cyst nematode worm</name>
    <name type="synonym">Tylenchus schachtii</name>
    <dbReference type="NCBI Taxonomy" id="97005"/>
    <lineage>
        <taxon>Eukaryota</taxon>
        <taxon>Metazoa</taxon>
        <taxon>Ecdysozoa</taxon>
        <taxon>Nematoda</taxon>
        <taxon>Chromadorea</taxon>
        <taxon>Rhabditida</taxon>
        <taxon>Tylenchina</taxon>
        <taxon>Tylenchomorpha</taxon>
        <taxon>Tylenchoidea</taxon>
        <taxon>Heteroderidae</taxon>
        <taxon>Heteroderinae</taxon>
        <taxon>Heterodera</taxon>
    </lineage>
</organism>
<evidence type="ECO:0000313" key="3">
    <source>
        <dbReference type="Proteomes" id="UP001620645"/>
    </source>
</evidence>
<evidence type="ECO:0000256" key="1">
    <source>
        <dbReference type="SAM" id="MobiDB-lite"/>
    </source>
</evidence>
<reference evidence="2 3" key="1">
    <citation type="submission" date="2024-10" db="EMBL/GenBank/DDBJ databases">
        <authorList>
            <person name="Kim D."/>
        </authorList>
    </citation>
    <scope>NUCLEOTIDE SEQUENCE [LARGE SCALE GENOMIC DNA]</scope>
    <source>
        <strain evidence="2">Taebaek</strain>
    </source>
</reference>
<feature type="region of interest" description="Disordered" evidence="1">
    <location>
        <begin position="1"/>
        <end position="65"/>
    </location>
</feature>
<sequence length="94" mass="10649">MTHRPSSNGEQNLQNEHHHHHHQQQLSDNVMNVPPPAAVRACRNGQGMPSGEVRRFDQRPPRPISRRSLAMLKVRAARGDAAFPFVCPPGVYRR</sequence>
<dbReference type="Proteomes" id="UP001620645">
    <property type="component" value="Unassembled WGS sequence"/>
</dbReference>